<dbReference type="AlphaFoldDB" id="E9H9J1"/>
<dbReference type="InterPro" id="IPR033740">
    <property type="entry name" value="Pept_M24B"/>
</dbReference>
<evidence type="ECO:0000313" key="10">
    <source>
        <dbReference type="Proteomes" id="UP000000305"/>
    </source>
</evidence>
<evidence type="ECO:0008006" key="11">
    <source>
        <dbReference type="Google" id="ProtNLM"/>
    </source>
</evidence>
<dbReference type="Gene3D" id="3.90.230.10">
    <property type="entry name" value="Creatinase/methionine aminopeptidase superfamily"/>
    <property type="match status" value="1"/>
</dbReference>
<dbReference type="Proteomes" id="UP000000305">
    <property type="component" value="Unassembled WGS sequence"/>
</dbReference>
<dbReference type="GO" id="GO:0046872">
    <property type="term" value="F:metal ion binding"/>
    <property type="evidence" value="ECO:0007669"/>
    <property type="project" value="UniProtKB-KW"/>
</dbReference>
<dbReference type="FunFam" id="3.90.230.10:FF:000009">
    <property type="entry name" value="xaa-Pro aminopeptidase 2"/>
    <property type="match status" value="1"/>
</dbReference>
<feature type="compositionally biased region" description="Low complexity" evidence="5">
    <location>
        <begin position="662"/>
        <end position="671"/>
    </location>
</feature>
<keyword evidence="10" id="KW-1185">Reference proteome</keyword>
<feature type="domain" description="Creatinase N-terminal" evidence="7">
    <location>
        <begin position="25"/>
        <end position="147"/>
    </location>
</feature>
<dbReference type="SUPFAM" id="SSF55920">
    <property type="entry name" value="Creatinase/aminopeptidase"/>
    <property type="match status" value="1"/>
</dbReference>
<dbReference type="KEGG" id="dpx:DAPPUDRAFT_59926"/>
<dbReference type="InterPro" id="IPR000587">
    <property type="entry name" value="Creatinase_N"/>
</dbReference>
<dbReference type="InterPro" id="IPR029149">
    <property type="entry name" value="Creatin/AminoP/Spt16_N"/>
</dbReference>
<dbReference type="OrthoDB" id="9995434at2759"/>
<organism evidence="9 10">
    <name type="scientific">Daphnia pulex</name>
    <name type="common">Water flea</name>
    <dbReference type="NCBI Taxonomy" id="6669"/>
    <lineage>
        <taxon>Eukaryota</taxon>
        <taxon>Metazoa</taxon>
        <taxon>Ecdysozoa</taxon>
        <taxon>Arthropoda</taxon>
        <taxon>Crustacea</taxon>
        <taxon>Branchiopoda</taxon>
        <taxon>Diplostraca</taxon>
        <taxon>Cladocera</taxon>
        <taxon>Anomopoda</taxon>
        <taxon>Daphniidae</taxon>
        <taxon>Daphnia</taxon>
    </lineage>
</organism>
<dbReference type="Pfam" id="PF16188">
    <property type="entry name" value="Peptidase_M24_C"/>
    <property type="match status" value="1"/>
</dbReference>
<keyword evidence="3" id="KW-0378">Hydrolase</keyword>
<dbReference type="Pfam" id="PF16189">
    <property type="entry name" value="Creatinase_N_2"/>
    <property type="match status" value="1"/>
</dbReference>
<dbReference type="InterPro" id="IPR001131">
    <property type="entry name" value="Peptidase_M24B_aminopep-P_CS"/>
</dbReference>
<dbReference type="PhylomeDB" id="E9H9J1"/>
<dbReference type="eggNOG" id="KOG2413">
    <property type="taxonomic scope" value="Eukaryota"/>
</dbReference>
<dbReference type="PANTHER" id="PTHR43763:SF6">
    <property type="entry name" value="XAA-PRO AMINOPEPTIDASE 1"/>
    <property type="match status" value="1"/>
</dbReference>
<dbReference type="FunFam" id="3.40.350.10:FF:000003">
    <property type="entry name" value="Xaa-pro aminopeptidase P"/>
    <property type="match status" value="1"/>
</dbReference>
<dbReference type="GO" id="GO:0070006">
    <property type="term" value="F:metalloaminopeptidase activity"/>
    <property type="evidence" value="ECO:0007669"/>
    <property type="project" value="InterPro"/>
</dbReference>
<gene>
    <name evidence="9" type="ORF">DAPPUDRAFT_59926</name>
</gene>
<sequence length="686" mass="76573">MIDRLACPPDNGQHEPVNRVNTSQRLEMLRKAMTLSKVDAYIVTGDDEHQTELISPDKDRRQFVSGFTGSSGTAVVTDKRAVLWTDGRYYLQANLQLDCQWTLMQSGDDEVKAISHWLKSALSPGDRVAADPKLISFGHWLQWRNDLAVSDIWLDALPTNLVDDVWNDAKIESSNKPTCSSSSSAKPRPAYVHDVAFAGQLWQDKVGAVRKELMTQKVDAVVVTTLDEIAWLLNVRGSDVANSPLVEGYVFLSLDRIVLFIQPEKVTGTIREHLNSDRCQEEPICVEVRGYEAVFKDLAVLAQNVSSVLLPSTYAYSGGVSFAIYETTNVVSRQIPADKRRTSPSPLILLKATKNAVEVEGMRNAHLKDAVALCDFISLIQEQVQEGKEQWDELKVVHTLDEYRAQQDLNRGPSFSTIAAFGPNGAVIHYRPSVETNRVIDNSSFLLIDSGGQYLDGTTDVTRTFHFGRATQRQKEIYTRVLMGAIDLATLVFPDSIDDTRIDVIARQHLYQIGLDYGHGTGHGIGSFLNVHESSCPFESNFNSLSSSILLTGPIQLRINSKEPHTFQPNFFFSDEPGYYLAGEYGIRLETILRVVDLNMTGGGNRFLGFEPVTMVPFESDLILADMMTSKQMKWLNDYHQLVRQNVVAELQRRQQQNPPGKTSATSSKTSGCLPWLLSKTRPLPL</sequence>
<name>E9H9J1_DAPPU</name>
<dbReference type="InterPro" id="IPR050422">
    <property type="entry name" value="X-Pro_aminopeptidase_P"/>
</dbReference>
<dbReference type="Gene3D" id="3.40.350.10">
    <property type="entry name" value="Creatinase/prolidase N-terminal domain"/>
    <property type="match status" value="2"/>
</dbReference>
<dbReference type="PANTHER" id="PTHR43763">
    <property type="entry name" value="XAA-PRO AMINOPEPTIDASE 1"/>
    <property type="match status" value="1"/>
</dbReference>
<dbReference type="CDD" id="cd01085">
    <property type="entry name" value="APP"/>
    <property type="match status" value="1"/>
</dbReference>
<dbReference type="FunFam" id="3.40.350.10:FF:000016">
    <property type="entry name" value="Xaa-Pro aminopeptidase"/>
    <property type="match status" value="1"/>
</dbReference>
<dbReference type="Pfam" id="PF00557">
    <property type="entry name" value="Peptidase_M24"/>
    <property type="match status" value="1"/>
</dbReference>
<dbReference type="InterPro" id="IPR032416">
    <property type="entry name" value="Peptidase_M24_C"/>
</dbReference>
<keyword evidence="2 4" id="KW-0479">Metal-binding</keyword>
<dbReference type="SUPFAM" id="SSF53092">
    <property type="entry name" value="Creatinase/prolidase N-terminal domain"/>
    <property type="match status" value="1"/>
</dbReference>
<dbReference type="OMA" id="CEERTLY"/>
<dbReference type="PROSITE" id="PS00491">
    <property type="entry name" value="PROLINE_PEPTIDASE"/>
    <property type="match status" value="1"/>
</dbReference>
<feature type="domain" description="Peptidase M24 C-terminal" evidence="8">
    <location>
        <begin position="607"/>
        <end position="655"/>
    </location>
</feature>
<evidence type="ECO:0000259" key="8">
    <source>
        <dbReference type="Pfam" id="PF16188"/>
    </source>
</evidence>
<dbReference type="InterPro" id="IPR000994">
    <property type="entry name" value="Pept_M24"/>
</dbReference>
<dbReference type="HOGENOM" id="CLU_011781_2_2_1"/>
<dbReference type="GO" id="GO:0005737">
    <property type="term" value="C:cytoplasm"/>
    <property type="evidence" value="ECO:0007669"/>
    <property type="project" value="UniProtKB-ARBA"/>
</dbReference>
<dbReference type="Pfam" id="PF01321">
    <property type="entry name" value="Creatinase_N"/>
    <property type="match status" value="1"/>
</dbReference>
<evidence type="ECO:0000259" key="6">
    <source>
        <dbReference type="Pfam" id="PF00557"/>
    </source>
</evidence>
<reference evidence="9 10" key="1">
    <citation type="journal article" date="2011" name="Science">
        <title>The ecoresponsive genome of Daphnia pulex.</title>
        <authorList>
            <person name="Colbourne J.K."/>
            <person name="Pfrender M.E."/>
            <person name="Gilbert D."/>
            <person name="Thomas W.K."/>
            <person name="Tucker A."/>
            <person name="Oakley T.H."/>
            <person name="Tokishita S."/>
            <person name="Aerts A."/>
            <person name="Arnold G.J."/>
            <person name="Basu M.K."/>
            <person name="Bauer D.J."/>
            <person name="Caceres C.E."/>
            <person name="Carmel L."/>
            <person name="Casola C."/>
            <person name="Choi J.H."/>
            <person name="Detter J.C."/>
            <person name="Dong Q."/>
            <person name="Dusheyko S."/>
            <person name="Eads B.D."/>
            <person name="Frohlich T."/>
            <person name="Geiler-Samerotte K.A."/>
            <person name="Gerlach D."/>
            <person name="Hatcher P."/>
            <person name="Jogdeo S."/>
            <person name="Krijgsveld J."/>
            <person name="Kriventseva E.V."/>
            <person name="Kultz D."/>
            <person name="Laforsch C."/>
            <person name="Lindquist E."/>
            <person name="Lopez J."/>
            <person name="Manak J.R."/>
            <person name="Muller J."/>
            <person name="Pangilinan J."/>
            <person name="Patwardhan R.P."/>
            <person name="Pitluck S."/>
            <person name="Pritham E.J."/>
            <person name="Rechtsteiner A."/>
            <person name="Rho M."/>
            <person name="Rogozin I.B."/>
            <person name="Sakarya O."/>
            <person name="Salamov A."/>
            <person name="Schaack S."/>
            <person name="Shapiro H."/>
            <person name="Shiga Y."/>
            <person name="Skalitzky C."/>
            <person name="Smith Z."/>
            <person name="Souvorov A."/>
            <person name="Sung W."/>
            <person name="Tang Z."/>
            <person name="Tsuchiya D."/>
            <person name="Tu H."/>
            <person name="Vos H."/>
            <person name="Wang M."/>
            <person name="Wolf Y.I."/>
            <person name="Yamagata H."/>
            <person name="Yamada T."/>
            <person name="Ye Y."/>
            <person name="Shaw J.R."/>
            <person name="Andrews J."/>
            <person name="Crease T.J."/>
            <person name="Tang H."/>
            <person name="Lucas S.M."/>
            <person name="Robertson H.M."/>
            <person name="Bork P."/>
            <person name="Koonin E.V."/>
            <person name="Zdobnov E.M."/>
            <person name="Grigoriev I.V."/>
            <person name="Lynch M."/>
            <person name="Boore J.L."/>
        </authorList>
    </citation>
    <scope>NUCLEOTIDE SEQUENCE [LARGE SCALE GENOMIC DNA]</scope>
</reference>
<protein>
    <recommendedName>
        <fullName evidence="11">Xaa-Pro aminopeptidase</fullName>
    </recommendedName>
</protein>
<evidence type="ECO:0000256" key="4">
    <source>
        <dbReference type="RuleBase" id="RU000590"/>
    </source>
</evidence>
<dbReference type="STRING" id="6669.E9H9J1"/>
<evidence type="ECO:0000259" key="7">
    <source>
        <dbReference type="Pfam" id="PF01321"/>
    </source>
</evidence>
<evidence type="ECO:0000256" key="2">
    <source>
        <dbReference type="ARBA" id="ARBA00022723"/>
    </source>
</evidence>
<dbReference type="InParanoid" id="E9H9J1"/>
<accession>E9H9J1</accession>
<feature type="region of interest" description="Disordered" evidence="5">
    <location>
        <begin position="652"/>
        <end position="686"/>
    </location>
</feature>
<feature type="domain" description="Peptidase M24" evidence="6">
    <location>
        <begin position="360"/>
        <end position="595"/>
    </location>
</feature>
<proteinExistence type="inferred from homology"/>
<evidence type="ECO:0000256" key="3">
    <source>
        <dbReference type="ARBA" id="ARBA00022801"/>
    </source>
</evidence>
<dbReference type="EMBL" id="GL732608">
    <property type="protein sequence ID" value="EFX71626.1"/>
    <property type="molecule type" value="Genomic_DNA"/>
</dbReference>
<evidence type="ECO:0000313" key="9">
    <source>
        <dbReference type="EMBL" id="EFX71626.1"/>
    </source>
</evidence>
<evidence type="ECO:0000256" key="1">
    <source>
        <dbReference type="ARBA" id="ARBA00008766"/>
    </source>
</evidence>
<comment type="similarity">
    <text evidence="1 4">Belongs to the peptidase M24B family.</text>
</comment>
<dbReference type="InterPro" id="IPR036005">
    <property type="entry name" value="Creatinase/aminopeptidase-like"/>
</dbReference>
<evidence type="ECO:0000256" key="5">
    <source>
        <dbReference type="SAM" id="MobiDB-lite"/>
    </source>
</evidence>